<accession>A0A2G3DZH9</accession>
<name>A0A2G3DZH9_9FIRM</name>
<dbReference type="EMBL" id="PDYG01000134">
    <property type="protein sequence ID" value="PHU36404.1"/>
    <property type="molecule type" value="Genomic_DNA"/>
</dbReference>
<feature type="domain" description="PucR C-terminal helix-turn-helix" evidence="2">
    <location>
        <begin position="452"/>
        <end position="506"/>
    </location>
</feature>
<dbReference type="Pfam" id="PF17853">
    <property type="entry name" value="GGDEF_2"/>
    <property type="match status" value="1"/>
</dbReference>
<dbReference type="RefSeq" id="WP_099386930.1">
    <property type="nucleotide sequence ID" value="NZ_JANSWH010000041.1"/>
</dbReference>
<evidence type="ECO:0000313" key="4">
    <source>
        <dbReference type="EMBL" id="PHU36404.1"/>
    </source>
</evidence>
<dbReference type="InterPro" id="IPR042070">
    <property type="entry name" value="PucR_C-HTH_sf"/>
</dbReference>
<reference evidence="4 5" key="2">
    <citation type="submission" date="2017-10" db="EMBL/GenBank/DDBJ databases">
        <authorList>
            <person name="Banno H."/>
            <person name="Chua N.-H."/>
        </authorList>
    </citation>
    <scope>NUCLEOTIDE SEQUENCE [LARGE SCALE GENOMIC DNA]</scope>
    <source>
        <strain evidence="4 5">JK623</strain>
    </source>
</reference>
<dbReference type="AlphaFoldDB" id="A0A2G3DZH9"/>
<sequence length="524" mass="60239">MVLNTLILELGDCTMSILPKTDLKADYAQMQSLIPARGNYSSQIIYYCKWSDLQELTALPEITVILWDDRPTVADNDDSFLSSLSGGLIFRNQEEYFACLDCFENCYLTAYRTDEQLAKISDSIYHNGGIQVLANQIASLFHYPINIVDNSFTVIASSDNFEFFSEDLARDNQSGFIPPQVIKDLNIASRRRHSQQSKTIVINHVGGQFQNYFTPIVFNDIALGYFSVFLPPAENLSPLLKQYLSKVATLLGVYMQRSDFSRSSRSNYYTTLLSSLLSENSSLNDIKEERFQAFGYKMLPYKYIFVVDIAQENPEDYVLGDLSNAFKRIFGNCIYTIQHNQIIYLASYATLAYDMDSIVEQCENQLVSTPYVHIGVGSPFTVLAEARGHLLEARAAIDTAIMFHARNHVFFYDHYRLMHMVQTLGQHTDIRMFSLPQLKQLQEYDTHHNTNLLYTLYVYTQCIGDVSHVCKQLHIHRNTLYFRINKIIELTNLNPHNADQNAMILISFNIMRMQNEISWTDIQK</sequence>
<evidence type="ECO:0000313" key="5">
    <source>
        <dbReference type="Proteomes" id="UP000224563"/>
    </source>
</evidence>
<evidence type="ECO:0000256" key="1">
    <source>
        <dbReference type="ARBA" id="ARBA00006754"/>
    </source>
</evidence>
<feature type="domain" description="CdaR GGDEF-like" evidence="3">
    <location>
        <begin position="288"/>
        <end position="398"/>
    </location>
</feature>
<comment type="similarity">
    <text evidence="1">Belongs to the CdaR family.</text>
</comment>
<dbReference type="PANTHER" id="PTHR33744:SF1">
    <property type="entry name" value="DNA-BINDING TRANSCRIPTIONAL ACTIVATOR ADER"/>
    <property type="match status" value="1"/>
</dbReference>
<keyword evidence="5" id="KW-1185">Reference proteome</keyword>
<reference evidence="4 5" key="1">
    <citation type="submission" date="2017-10" db="EMBL/GenBank/DDBJ databases">
        <title>Resolving the taxonomy of Roseburia spp., Eubacterium rectale and Agathobacter spp. through phylogenomic analysis.</title>
        <authorList>
            <person name="Sheridan P.O."/>
            <person name="Walker A.W."/>
            <person name="Duncan S.H."/>
            <person name="Scott K.P."/>
            <person name="Toole P.W.O."/>
            <person name="Luis P."/>
            <person name="Flint H.J."/>
        </authorList>
    </citation>
    <scope>NUCLEOTIDE SEQUENCE [LARGE SCALE GENOMIC DNA]</scope>
    <source>
        <strain evidence="4 5">JK623</strain>
    </source>
</reference>
<dbReference type="InterPro" id="IPR041522">
    <property type="entry name" value="CdaR_GGDEF"/>
</dbReference>
<gene>
    <name evidence="4" type="ORF">CSX02_12545</name>
</gene>
<dbReference type="InterPro" id="IPR025736">
    <property type="entry name" value="PucR_C-HTH_dom"/>
</dbReference>
<organism evidence="4 5">
    <name type="scientific">Agathobacter ruminis</name>
    <dbReference type="NCBI Taxonomy" id="1712665"/>
    <lineage>
        <taxon>Bacteria</taxon>
        <taxon>Bacillati</taxon>
        <taxon>Bacillota</taxon>
        <taxon>Clostridia</taxon>
        <taxon>Lachnospirales</taxon>
        <taxon>Lachnospiraceae</taxon>
        <taxon>Agathobacter</taxon>
    </lineage>
</organism>
<evidence type="ECO:0000259" key="3">
    <source>
        <dbReference type="Pfam" id="PF17853"/>
    </source>
</evidence>
<proteinExistence type="inferred from homology"/>
<dbReference type="Gene3D" id="1.10.10.2840">
    <property type="entry name" value="PucR C-terminal helix-turn-helix domain"/>
    <property type="match status" value="1"/>
</dbReference>
<evidence type="ECO:0008006" key="6">
    <source>
        <dbReference type="Google" id="ProtNLM"/>
    </source>
</evidence>
<dbReference type="PANTHER" id="PTHR33744">
    <property type="entry name" value="CARBOHYDRATE DIACID REGULATOR"/>
    <property type="match status" value="1"/>
</dbReference>
<dbReference type="Proteomes" id="UP000224563">
    <property type="component" value="Unassembled WGS sequence"/>
</dbReference>
<dbReference type="Pfam" id="PF13556">
    <property type="entry name" value="HTH_30"/>
    <property type="match status" value="1"/>
</dbReference>
<comment type="caution">
    <text evidence="4">The sequence shown here is derived from an EMBL/GenBank/DDBJ whole genome shotgun (WGS) entry which is preliminary data.</text>
</comment>
<protein>
    <recommendedName>
        <fullName evidence="6">PucR C-terminal helix-turn-helix domain-containing protein</fullName>
    </recommendedName>
</protein>
<evidence type="ECO:0000259" key="2">
    <source>
        <dbReference type="Pfam" id="PF13556"/>
    </source>
</evidence>
<dbReference type="InterPro" id="IPR051448">
    <property type="entry name" value="CdaR-like_regulators"/>
</dbReference>